<reference evidence="2" key="1">
    <citation type="journal article" date="2021" name="bioRxiv">
        <title>Whole Genome Assembly and Annotation of Northern Wild Rice, Zizania palustris L., Supports a Whole Genome Duplication in the Zizania Genus.</title>
        <authorList>
            <person name="Haas M."/>
            <person name="Kono T."/>
            <person name="Macchietto M."/>
            <person name="Millas R."/>
            <person name="McGilp L."/>
            <person name="Shao M."/>
            <person name="Duquette J."/>
            <person name="Hirsch C.N."/>
            <person name="Kimball J."/>
        </authorList>
    </citation>
    <scope>NUCLEOTIDE SEQUENCE</scope>
    <source>
        <tissue evidence="2">Fresh leaf tissue</tissue>
    </source>
</reference>
<comment type="caution">
    <text evidence="2">The sequence shown here is derived from an EMBL/GenBank/DDBJ whole genome shotgun (WGS) entry which is preliminary data.</text>
</comment>
<evidence type="ECO:0000313" key="3">
    <source>
        <dbReference type="Proteomes" id="UP000729402"/>
    </source>
</evidence>
<proteinExistence type="predicted"/>
<dbReference type="AlphaFoldDB" id="A0A8J5W8A2"/>
<reference evidence="2" key="2">
    <citation type="submission" date="2021-02" db="EMBL/GenBank/DDBJ databases">
        <authorList>
            <person name="Kimball J.A."/>
            <person name="Haas M.W."/>
            <person name="Macchietto M."/>
            <person name="Kono T."/>
            <person name="Duquette J."/>
            <person name="Shao M."/>
        </authorList>
    </citation>
    <scope>NUCLEOTIDE SEQUENCE</scope>
    <source>
        <tissue evidence="2">Fresh leaf tissue</tissue>
    </source>
</reference>
<dbReference type="Proteomes" id="UP000729402">
    <property type="component" value="Unassembled WGS sequence"/>
</dbReference>
<keyword evidence="3" id="KW-1185">Reference proteome</keyword>
<protein>
    <submittedName>
        <fullName evidence="2">Uncharacterized protein</fullName>
    </submittedName>
</protein>
<organism evidence="2 3">
    <name type="scientific">Zizania palustris</name>
    <name type="common">Northern wild rice</name>
    <dbReference type="NCBI Taxonomy" id="103762"/>
    <lineage>
        <taxon>Eukaryota</taxon>
        <taxon>Viridiplantae</taxon>
        <taxon>Streptophyta</taxon>
        <taxon>Embryophyta</taxon>
        <taxon>Tracheophyta</taxon>
        <taxon>Spermatophyta</taxon>
        <taxon>Magnoliopsida</taxon>
        <taxon>Liliopsida</taxon>
        <taxon>Poales</taxon>
        <taxon>Poaceae</taxon>
        <taxon>BOP clade</taxon>
        <taxon>Oryzoideae</taxon>
        <taxon>Oryzeae</taxon>
        <taxon>Zizaniinae</taxon>
        <taxon>Zizania</taxon>
    </lineage>
</organism>
<accession>A0A8J5W8A2</accession>
<evidence type="ECO:0000313" key="2">
    <source>
        <dbReference type="EMBL" id="KAG8084744.1"/>
    </source>
</evidence>
<evidence type="ECO:0000256" key="1">
    <source>
        <dbReference type="SAM" id="MobiDB-lite"/>
    </source>
</evidence>
<feature type="region of interest" description="Disordered" evidence="1">
    <location>
        <begin position="93"/>
        <end position="132"/>
    </location>
</feature>
<sequence length="132" mass="14856">MTPSPPLALGLQTLCQATLEEFRPEESWPCQRKLRRALSIREMIEIGILKVHMAKVGRAERTELTIWSRPAMDNQGERADNFLSTLSIRKARSAGFGLRTPRGPPGEAQDRERGEGQWGSRRWPPGAHPAED</sequence>
<dbReference type="EMBL" id="JAAALK010000082">
    <property type="protein sequence ID" value="KAG8084744.1"/>
    <property type="molecule type" value="Genomic_DNA"/>
</dbReference>
<name>A0A8J5W8A2_ZIZPA</name>
<gene>
    <name evidence="2" type="ORF">GUJ93_ZPchr0010g10397</name>
</gene>